<accession>A0AAD8SFZ0</accession>
<dbReference type="Gene3D" id="3.30.420.10">
    <property type="entry name" value="Ribonuclease H-like superfamily/Ribonuclease H"/>
    <property type="match status" value="1"/>
</dbReference>
<proteinExistence type="predicted"/>
<evidence type="ECO:0000259" key="1">
    <source>
        <dbReference type="Pfam" id="PF13456"/>
    </source>
</evidence>
<dbReference type="InterPro" id="IPR002156">
    <property type="entry name" value="RNaseH_domain"/>
</dbReference>
<reference evidence="2" key="1">
    <citation type="submission" date="2023-07" db="EMBL/GenBank/DDBJ databases">
        <title>A chromosome-level genome assembly of Lolium multiflorum.</title>
        <authorList>
            <person name="Chen Y."/>
            <person name="Copetti D."/>
            <person name="Kolliker R."/>
            <person name="Studer B."/>
        </authorList>
    </citation>
    <scope>NUCLEOTIDE SEQUENCE</scope>
    <source>
        <strain evidence="2">02402/16</strain>
        <tissue evidence="2">Leaf</tissue>
    </source>
</reference>
<name>A0AAD8SFZ0_LOLMU</name>
<dbReference type="PANTHER" id="PTHR47723">
    <property type="entry name" value="OS05G0353850 PROTEIN"/>
    <property type="match status" value="1"/>
</dbReference>
<organism evidence="2 3">
    <name type="scientific">Lolium multiflorum</name>
    <name type="common">Italian ryegrass</name>
    <name type="synonym">Lolium perenne subsp. multiflorum</name>
    <dbReference type="NCBI Taxonomy" id="4521"/>
    <lineage>
        <taxon>Eukaryota</taxon>
        <taxon>Viridiplantae</taxon>
        <taxon>Streptophyta</taxon>
        <taxon>Embryophyta</taxon>
        <taxon>Tracheophyta</taxon>
        <taxon>Spermatophyta</taxon>
        <taxon>Magnoliopsida</taxon>
        <taxon>Liliopsida</taxon>
        <taxon>Poales</taxon>
        <taxon>Poaceae</taxon>
        <taxon>BOP clade</taxon>
        <taxon>Pooideae</taxon>
        <taxon>Poodae</taxon>
        <taxon>Poeae</taxon>
        <taxon>Poeae Chloroplast Group 2 (Poeae type)</taxon>
        <taxon>Loliodinae</taxon>
        <taxon>Loliinae</taxon>
        <taxon>Lolium</taxon>
    </lineage>
</organism>
<dbReference type="InterPro" id="IPR044730">
    <property type="entry name" value="RNase_H-like_dom_plant"/>
</dbReference>
<feature type="domain" description="RNase H type-1" evidence="1">
    <location>
        <begin position="44"/>
        <end position="167"/>
    </location>
</feature>
<gene>
    <name evidence="2" type="ORF">QYE76_068693</name>
</gene>
<evidence type="ECO:0000313" key="3">
    <source>
        <dbReference type="Proteomes" id="UP001231189"/>
    </source>
</evidence>
<dbReference type="GO" id="GO:0003676">
    <property type="term" value="F:nucleic acid binding"/>
    <property type="evidence" value="ECO:0007669"/>
    <property type="project" value="InterPro"/>
</dbReference>
<sequence length="218" mass="23447">MVWNAVAVSCAAAANVREPSYSSSLLLAVADAGAPPPDGFVKLNFDGSLYNDGSGRASIGGVIRDCRGRVLIAFAERTEHTTVGIVEARALIRGLQLARYYFLGGLGMVAEGDDRVLVKLLRAEDTYTRIPLDMQQEIITLLGQFPACQVQHIFREGNQVADALCHAAYQQQGVWVGAVALPGAVVEKVEDDAYGVKHERICKPTPPTCDSSIQSWVS</sequence>
<protein>
    <recommendedName>
        <fullName evidence="1">RNase H type-1 domain-containing protein</fullName>
    </recommendedName>
</protein>
<dbReference type="Proteomes" id="UP001231189">
    <property type="component" value="Unassembled WGS sequence"/>
</dbReference>
<evidence type="ECO:0000313" key="2">
    <source>
        <dbReference type="EMBL" id="KAK1650888.1"/>
    </source>
</evidence>
<dbReference type="InterPro" id="IPR036397">
    <property type="entry name" value="RNaseH_sf"/>
</dbReference>
<dbReference type="SUPFAM" id="SSF53098">
    <property type="entry name" value="Ribonuclease H-like"/>
    <property type="match status" value="1"/>
</dbReference>
<dbReference type="EMBL" id="JAUUTY010000004">
    <property type="protein sequence ID" value="KAK1650888.1"/>
    <property type="molecule type" value="Genomic_DNA"/>
</dbReference>
<keyword evidence="3" id="KW-1185">Reference proteome</keyword>
<dbReference type="InterPro" id="IPR012337">
    <property type="entry name" value="RNaseH-like_sf"/>
</dbReference>
<dbReference type="Pfam" id="PF13456">
    <property type="entry name" value="RVT_3"/>
    <property type="match status" value="1"/>
</dbReference>
<dbReference type="GO" id="GO:0004523">
    <property type="term" value="F:RNA-DNA hybrid ribonuclease activity"/>
    <property type="evidence" value="ECO:0007669"/>
    <property type="project" value="InterPro"/>
</dbReference>
<dbReference type="PANTHER" id="PTHR47723:SF17">
    <property type="entry name" value="OS05G0353850 PROTEIN"/>
    <property type="match status" value="1"/>
</dbReference>
<comment type="caution">
    <text evidence="2">The sequence shown here is derived from an EMBL/GenBank/DDBJ whole genome shotgun (WGS) entry which is preliminary data.</text>
</comment>
<dbReference type="AlphaFoldDB" id="A0AAD8SFZ0"/>
<dbReference type="CDD" id="cd06222">
    <property type="entry name" value="RNase_H_like"/>
    <property type="match status" value="1"/>
</dbReference>
<dbReference type="InterPro" id="IPR053151">
    <property type="entry name" value="RNase_H-like"/>
</dbReference>